<dbReference type="CDD" id="cd06532">
    <property type="entry name" value="Glyco_transf_25"/>
    <property type="match status" value="1"/>
</dbReference>
<organism evidence="2 3">
    <name type="scientific">Phaeobacter gallaeciensis</name>
    <dbReference type="NCBI Taxonomy" id="60890"/>
    <lineage>
        <taxon>Bacteria</taxon>
        <taxon>Pseudomonadati</taxon>
        <taxon>Pseudomonadota</taxon>
        <taxon>Alphaproteobacteria</taxon>
        <taxon>Rhodobacterales</taxon>
        <taxon>Roseobacteraceae</taxon>
        <taxon>Phaeobacter</taxon>
    </lineage>
</organism>
<accession>A0A1B0ZRY2</accession>
<evidence type="ECO:0000313" key="3">
    <source>
        <dbReference type="Proteomes" id="UP000092565"/>
    </source>
</evidence>
<dbReference type="EMBL" id="CP015124">
    <property type="protein sequence ID" value="ANP36923.1"/>
    <property type="molecule type" value="Genomic_DNA"/>
</dbReference>
<dbReference type="GO" id="GO:0016740">
    <property type="term" value="F:transferase activity"/>
    <property type="evidence" value="ECO:0007669"/>
    <property type="project" value="UniProtKB-KW"/>
</dbReference>
<dbReference type="Pfam" id="PF01755">
    <property type="entry name" value="Glyco_transf_25"/>
    <property type="match status" value="1"/>
</dbReference>
<feature type="domain" description="Glycosyl transferase family 25" evidence="1">
    <location>
        <begin position="6"/>
        <end position="125"/>
    </location>
</feature>
<proteinExistence type="predicted"/>
<gene>
    <name evidence="2" type="ORF">JL2886_02029</name>
</gene>
<dbReference type="InterPro" id="IPR002654">
    <property type="entry name" value="Glyco_trans_25"/>
</dbReference>
<dbReference type="AlphaFoldDB" id="A0A1B0ZRY2"/>
<name>A0A1B0ZRY2_9RHOB</name>
<sequence>MDLTMHTLIIHMSGSSKRGANVEHLLYTLPNAEVAVAVNGRTAVSHHVHPTRHGDVHDPRYPFPLSPGEVGCFLSHRSCWQRIVDAGWEYALIVEDDLSVDPEAWQTALSLVEAHADADSFIRLPAKRRESPATIIDQTGDSKLFLPRVIGLQTVAQVVGRNAAANLLAASTTIDRPVDTFLQMHWIHGQTIHTILPNGVSELTESLGGSTIQKKKQGSKLAREFKRTLYRAQVAARPQTA</sequence>
<dbReference type="Proteomes" id="UP000092565">
    <property type="component" value="Chromosome"/>
</dbReference>
<evidence type="ECO:0000259" key="1">
    <source>
        <dbReference type="Pfam" id="PF01755"/>
    </source>
</evidence>
<dbReference type="PATRIC" id="fig|60890.4.peg.1967"/>
<keyword evidence="3" id="KW-1185">Reference proteome</keyword>
<reference evidence="2 3" key="1">
    <citation type="submission" date="2016-04" db="EMBL/GenBank/DDBJ databases">
        <authorList>
            <person name="Evans L.H."/>
            <person name="Alamgir A."/>
            <person name="Owens N."/>
            <person name="Weber N.D."/>
            <person name="Virtaneva K."/>
            <person name="Barbian K."/>
            <person name="Babar A."/>
            <person name="Rosenke K."/>
        </authorList>
    </citation>
    <scope>NUCLEOTIDE SEQUENCE [LARGE SCALE GENOMIC DNA]</scope>
    <source>
        <strain evidence="2 3">JL2886</strain>
    </source>
</reference>
<evidence type="ECO:0000313" key="2">
    <source>
        <dbReference type="EMBL" id="ANP36923.1"/>
    </source>
</evidence>
<keyword evidence="2" id="KW-0808">Transferase</keyword>
<protein>
    <submittedName>
        <fullName evidence="2">Glycosyl transferase family 25</fullName>
    </submittedName>
</protein>